<evidence type="ECO:0000259" key="7">
    <source>
        <dbReference type="SMART" id="SM00316"/>
    </source>
</evidence>
<dbReference type="InterPro" id="IPR026699">
    <property type="entry name" value="Exosome_RNA_bind1/RRP40/RRP4"/>
</dbReference>
<dbReference type="Pfam" id="PF15985">
    <property type="entry name" value="KH_6"/>
    <property type="match status" value="1"/>
</dbReference>
<evidence type="ECO:0000256" key="3">
    <source>
        <dbReference type="ARBA" id="ARBA00022552"/>
    </source>
</evidence>
<dbReference type="InParanoid" id="K3X3G6"/>
<dbReference type="GO" id="GO:0071034">
    <property type="term" value="P:CUT catabolic process"/>
    <property type="evidence" value="ECO:0007669"/>
    <property type="project" value="TreeGrafter"/>
</dbReference>
<evidence type="ECO:0000256" key="2">
    <source>
        <dbReference type="ARBA" id="ARBA00009155"/>
    </source>
</evidence>
<sequence>MQIHVRRQAGADGLDVDGDVAMDLLEHKEQQLQDEQQIVVVTPGQVISTETGAFLRGHGTYLDHQTNELIASVTGVVEKVNQLITVRPLVSRYIGEVGDIVVGRITEVANKRWKVDVNGQQDASLMLSSVTLPGGAQRRRTYEDQLQMRNFFVENDLISAEIQEVRYDGSLSLHTRSLRYGKLENGQFVQVAPHLVKRMKQHMVTLPGIGVDLILGTNGYLWLSRSFTALNGGDDSSMDDLSTGNMETRVEILMEKRQQHANTKMSVDDRKKIARVYRALLHLNEQFRLITPESIMAVYEALLDQEDA</sequence>
<dbReference type="InterPro" id="IPR012340">
    <property type="entry name" value="NA-bd_OB-fold"/>
</dbReference>
<keyword evidence="6" id="KW-0539">Nucleus</keyword>
<dbReference type="STRING" id="431595.K3X3G6"/>
<accession>K3X3G6</accession>
<dbReference type="Gene3D" id="2.40.50.100">
    <property type="match status" value="1"/>
</dbReference>
<dbReference type="AlphaFoldDB" id="K3X3G6"/>
<dbReference type="GO" id="GO:0003723">
    <property type="term" value="F:RNA binding"/>
    <property type="evidence" value="ECO:0007669"/>
    <property type="project" value="UniProtKB-KW"/>
</dbReference>
<organism evidence="8 9">
    <name type="scientific">Globisporangium ultimum (strain ATCC 200006 / CBS 805.95 / DAOM BR144)</name>
    <name type="common">Pythium ultimum</name>
    <dbReference type="NCBI Taxonomy" id="431595"/>
    <lineage>
        <taxon>Eukaryota</taxon>
        <taxon>Sar</taxon>
        <taxon>Stramenopiles</taxon>
        <taxon>Oomycota</taxon>
        <taxon>Peronosporomycetes</taxon>
        <taxon>Pythiales</taxon>
        <taxon>Pythiaceae</taxon>
        <taxon>Globisporangium</taxon>
    </lineage>
</organism>
<dbReference type="EnsemblProtists" id="PYU1_T011765">
    <property type="protein sequence ID" value="PYU1_T011765"/>
    <property type="gene ID" value="PYU1_G011739"/>
</dbReference>
<dbReference type="Pfam" id="PF14382">
    <property type="entry name" value="ECR1_N"/>
    <property type="match status" value="1"/>
</dbReference>
<dbReference type="InterPro" id="IPR003029">
    <property type="entry name" value="S1_domain"/>
</dbReference>
<dbReference type="OMA" id="GPYIPEV"/>
<keyword evidence="5" id="KW-0694">RNA-binding</keyword>
<dbReference type="VEuPathDB" id="FungiDB:PYU1_G011739"/>
<dbReference type="GO" id="GO:0071051">
    <property type="term" value="P:poly(A)-dependent snoRNA 3'-end processing"/>
    <property type="evidence" value="ECO:0007669"/>
    <property type="project" value="TreeGrafter"/>
</dbReference>
<dbReference type="CDD" id="cd05789">
    <property type="entry name" value="S1_Rrp4"/>
    <property type="match status" value="1"/>
</dbReference>
<dbReference type="GO" id="GO:0034475">
    <property type="term" value="P:U4 snRNA 3'-end processing"/>
    <property type="evidence" value="ECO:0007669"/>
    <property type="project" value="TreeGrafter"/>
</dbReference>
<dbReference type="GO" id="GO:0000467">
    <property type="term" value="P:exonucleolytic trimming to generate mature 3'-end of 5.8S rRNA from tricistronic rRNA transcript (SSU-rRNA, 5.8S rRNA, LSU-rRNA)"/>
    <property type="evidence" value="ECO:0007669"/>
    <property type="project" value="TreeGrafter"/>
</dbReference>
<dbReference type="GO" id="GO:0071035">
    <property type="term" value="P:nuclear polyadenylation-dependent rRNA catabolic process"/>
    <property type="evidence" value="ECO:0007669"/>
    <property type="project" value="TreeGrafter"/>
</dbReference>
<keyword evidence="4" id="KW-0271">Exosome</keyword>
<dbReference type="PANTHER" id="PTHR21321">
    <property type="entry name" value="PNAS-3 RELATED"/>
    <property type="match status" value="1"/>
</dbReference>
<protein>
    <recommendedName>
        <fullName evidence="7">S1 motif domain-containing protein</fullName>
    </recommendedName>
</protein>
<dbReference type="PANTHER" id="PTHR21321:SF4">
    <property type="entry name" value="EXOSOME COMPLEX COMPONENT RRP4"/>
    <property type="match status" value="1"/>
</dbReference>
<feature type="domain" description="S1 motif" evidence="7">
    <location>
        <begin position="96"/>
        <end position="176"/>
    </location>
</feature>
<reference evidence="9" key="2">
    <citation type="submission" date="2010-04" db="EMBL/GenBank/DDBJ databases">
        <authorList>
            <person name="Buell R."/>
            <person name="Hamilton J."/>
            <person name="Hostetler J."/>
        </authorList>
    </citation>
    <scope>NUCLEOTIDE SEQUENCE [LARGE SCALE GENOMIC DNA]</scope>
    <source>
        <strain evidence="9">DAOM:BR144</strain>
    </source>
</reference>
<comment type="subcellular location">
    <subcellularLocation>
        <location evidence="1">Nucleus</location>
    </subcellularLocation>
</comment>
<dbReference type="InterPro" id="IPR036612">
    <property type="entry name" value="KH_dom_type_1_sf"/>
</dbReference>
<keyword evidence="9" id="KW-1185">Reference proteome</keyword>
<dbReference type="GO" id="GO:0000176">
    <property type="term" value="C:nuclear exosome (RNase complex)"/>
    <property type="evidence" value="ECO:0007669"/>
    <property type="project" value="TreeGrafter"/>
</dbReference>
<evidence type="ECO:0000256" key="5">
    <source>
        <dbReference type="ARBA" id="ARBA00022884"/>
    </source>
</evidence>
<dbReference type="FunFam" id="2.40.50.140:FF:000038">
    <property type="entry name" value="Exosome complex component RRP4"/>
    <property type="match status" value="1"/>
</dbReference>
<evidence type="ECO:0000256" key="4">
    <source>
        <dbReference type="ARBA" id="ARBA00022835"/>
    </source>
</evidence>
<dbReference type="HOGENOM" id="CLU_034114_3_0_1"/>
<dbReference type="CDD" id="cd22525">
    <property type="entry name" value="KH-I_Rrp4_eukar"/>
    <property type="match status" value="1"/>
</dbReference>
<dbReference type="Gene3D" id="2.40.50.140">
    <property type="entry name" value="Nucleic acid-binding proteins"/>
    <property type="match status" value="1"/>
</dbReference>
<evidence type="ECO:0000256" key="1">
    <source>
        <dbReference type="ARBA" id="ARBA00004123"/>
    </source>
</evidence>
<evidence type="ECO:0000313" key="8">
    <source>
        <dbReference type="EnsemblProtists" id="PYU1_T011765"/>
    </source>
</evidence>
<dbReference type="Pfam" id="PF21266">
    <property type="entry name" value="S1_RRP4"/>
    <property type="match status" value="1"/>
</dbReference>
<dbReference type="SUPFAM" id="SSF50249">
    <property type="entry name" value="Nucleic acid-binding proteins"/>
    <property type="match status" value="1"/>
</dbReference>
<reference evidence="8" key="3">
    <citation type="submission" date="2015-02" db="UniProtKB">
        <authorList>
            <consortium name="EnsemblProtists"/>
        </authorList>
    </citation>
    <scope>IDENTIFICATION</scope>
    <source>
        <strain evidence="8">DAOM BR144</strain>
    </source>
</reference>
<dbReference type="GO" id="GO:0071038">
    <property type="term" value="P:TRAMP-dependent tRNA surveillance pathway"/>
    <property type="evidence" value="ECO:0007669"/>
    <property type="project" value="TreeGrafter"/>
</dbReference>
<dbReference type="SUPFAM" id="SSF110324">
    <property type="entry name" value="Ribosomal L27 protein-like"/>
    <property type="match status" value="1"/>
</dbReference>
<dbReference type="eggNOG" id="KOG3013">
    <property type="taxonomic scope" value="Eukaryota"/>
</dbReference>
<dbReference type="SUPFAM" id="SSF54791">
    <property type="entry name" value="Eukaryotic type KH-domain (KH-domain type I)"/>
    <property type="match status" value="1"/>
</dbReference>
<evidence type="ECO:0000256" key="6">
    <source>
        <dbReference type="ARBA" id="ARBA00023242"/>
    </source>
</evidence>
<comment type="similarity">
    <text evidence="2">Belongs to the RRP4 family.</text>
</comment>
<evidence type="ECO:0000313" key="9">
    <source>
        <dbReference type="Proteomes" id="UP000019132"/>
    </source>
</evidence>
<dbReference type="FunCoup" id="K3X3G6">
    <property type="interactions" value="488"/>
</dbReference>
<dbReference type="GO" id="GO:0000177">
    <property type="term" value="C:cytoplasmic exosome (RNase complex)"/>
    <property type="evidence" value="ECO:0007669"/>
    <property type="project" value="TreeGrafter"/>
</dbReference>
<dbReference type="InterPro" id="IPR025721">
    <property type="entry name" value="Exosome_cplx_N_dom"/>
</dbReference>
<dbReference type="SMART" id="SM00316">
    <property type="entry name" value="S1"/>
    <property type="match status" value="1"/>
</dbReference>
<name>K3X3G6_GLOUD</name>
<keyword evidence="3" id="KW-0698">rRNA processing</keyword>
<dbReference type="InterPro" id="IPR004088">
    <property type="entry name" value="KH_dom_type_1"/>
</dbReference>
<reference evidence="9" key="1">
    <citation type="journal article" date="2010" name="Genome Biol.">
        <title>Genome sequence of the necrotrophic plant pathogen Pythium ultimum reveals original pathogenicity mechanisms and effector repertoire.</title>
        <authorList>
            <person name="Levesque C.A."/>
            <person name="Brouwer H."/>
            <person name="Cano L."/>
            <person name="Hamilton J.P."/>
            <person name="Holt C."/>
            <person name="Huitema E."/>
            <person name="Raffaele S."/>
            <person name="Robideau G.P."/>
            <person name="Thines M."/>
            <person name="Win J."/>
            <person name="Zerillo M.M."/>
            <person name="Beakes G.W."/>
            <person name="Boore J.L."/>
            <person name="Busam D."/>
            <person name="Dumas B."/>
            <person name="Ferriera S."/>
            <person name="Fuerstenberg S.I."/>
            <person name="Gachon C.M."/>
            <person name="Gaulin E."/>
            <person name="Govers F."/>
            <person name="Grenville-Briggs L."/>
            <person name="Horner N."/>
            <person name="Hostetler J."/>
            <person name="Jiang R.H."/>
            <person name="Johnson J."/>
            <person name="Krajaejun T."/>
            <person name="Lin H."/>
            <person name="Meijer H.J."/>
            <person name="Moore B."/>
            <person name="Morris P."/>
            <person name="Phuntmart V."/>
            <person name="Puiu D."/>
            <person name="Shetty J."/>
            <person name="Stajich J.E."/>
            <person name="Tripathy S."/>
            <person name="Wawra S."/>
            <person name="van West P."/>
            <person name="Whitty B.R."/>
            <person name="Coutinho P.M."/>
            <person name="Henrissat B."/>
            <person name="Martin F."/>
            <person name="Thomas P.D."/>
            <person name="Tyler B.M."/>
            <person name="De Vries R.P."/>
            <person name="Kamoun S."/>
            <person name="Yandell M."/>
            <person name="Tisserat N."/>
            <person name="Buell C.R."/>
        </authorList>
    </citation>
    <scope>NUCLEOTIDE SEQUENCE</scope>
    <source>
        <strain evidence="9">DAOM:BR144</strain>
    </source>
</reference>
<dbReference type="EMBL" id="GL376637">
    <property type="status" value="NOT_ANNOTATED_CDS"/>
    <property type="molecule type" value="Genomic_DNA"/>
</dbReference>
<proteinExistence type="inferred from homology"/>
<dbReference type="Proteomes" id="UP000019132">
    <property type="component" value="Unassembled WGS sequence"/>
</dbReference>
<dbReference type="InterPro" id="IPR048565">
    <property type="entry name" value="S1_RRP4"/>
</dbReference>